<gene>
    <name evidence="2" type="ORF">DFA_09806</name>
</gene>
<dbReference type="RefSeq" id="XP_004351706.1">
    <property type="nucleotide sequence ID" value="XM_004351654.1"/>
</dbReference>
<keyword evidence="1" id="KW-0812">Transmembrane</keyword>
<evidence type="ECO:0000256" key="1">
    <source>
        <dbReference type="SAM" id="Phobius"/>
    </source>
</evidence>
<dbReference type="GeneID" id="14867026"/>
<dbReference type="EMBL" id="GL883026">
    <property type="protein sequence ID" value="EGG14986.1"/>
    <property type="molecule type" value="Genomic_DNA"/>
</dbReference>
<accession>F4QAR8</accession>
<name>F4QAR8_CACFS</name>
<keyword evidence="1" id="KW-1133">Transmembrane helix</keyword>
<dbReference type="KEGG" id="dfa:DFA_09806"/>
<keyword evidence="3" id="KW-1185">Reference proteome</keyword>
<evidence type="ECO:0000313" key="2">
    <source>
        <dbReference type="EMBL" id="EGG14986.1"/>
    </source>
</evidence>
<keyword evidence="1" id="KW-0472">Membrane</keyword>
<sequence length="821" mass="87826">MIMKVSIIINQCKGESFTFDLTTCNDQATSTCSFTTGPWIATPGATPNCLTGVDSIIVNGSLADPATTYYVSSGSTLCNITSVQIIGANVRFTFNYNLTAAATTDNPTYTPFAEMIVQDAAQVTVTSQLLQVNALSLVGLASLTFVSDVQSNFTGKLVASPGSTIVLANTTGIILGDGSNIESSTITGPQGSFIAIDLATVTFNNSQINSQGSFIQSIGSELVLANTTMQVALLKTLDGPFVLNVQSTSSLLIGTSSTSTYSLALQGEGTTLNIIPNTGEIYATLSFESLAIGQGSYLSLNGSIAQSISIDSAEINGALTLDSFTSIVSIVSTESVPATGSISISNVSDQVNLGLIQVSNLVVSSVSGAVNINSISVSNSTIINSVNSTTQSLSSFSGTYQANSIPVFQSNQDSYFTALNSFDSVNTISLRGIDLAMMNNVSVTNATFVSFYNLLTFTTYNFTDVQTVSFDYVIINFVNVYGAESTNITVNQTTIGTIQNFSPAKLYYILQDQINSLGIVDMENMEIVTTPNTTCSLQVTSSLLYYNDLNLYNCTLALNYGAHLNFTSPNLTLRLDSSTFNIDSSELTVGTLQVGPDSTILFAGPTNITTDTFTSEASLLSLFPSENYNFDFGQFTVNHSYIWVRPSIADFNTQSFRMFNSTLDIDKSSVTILNGSFIAEHSIISVNNSQMATPFLSAPTILITLNSSITFDVLFDIAPNTNFTILQSTANNLTIDPSVNITLETEYDPKLIVVHFDTTPSSLVLFLDSPEKKGDKGLKTWELTLIIIGATIVAFAIVTAIVYKVRKYHNSHPREHTRLLA</sequence>
<dbReference type="Proteomes" id="UP000007797">
    <property type="component" value="Unassembled WGS sequence"/>
</dbReference>
<feature type="transmembrane region" description="Helical" evidence="1">
    <location>
        <begin position="783"/>
        <end position="803"/>
    </location>
</feature>
<evidence type="ECO:0008006" key="4">
    <source>
        <dbReference type="Google" id="ProtNLM"/>
    </source>
</evidence>
<dbReference type="AlphaFoldDB" id="F4QAR8"/>
<evidence type="ECO:0000313" key="3">
    <source>
        <dbReference type="Proteomes" id="UP000007797"/>
    </source>
</evidence>
<reference evidence="3" key="1">
    <citation type="journal article" date="2011" name="Genome Res.">
        <title>Phylogeny-wide analysis of social amoeba genomes highlights ancient origins for complex intercellular communication.</title>
        <authorList>
            <person name="Heidel A.J."/>
            <person name="Lawal H.M."/>
            <person name="Felder M."/>
            <person name="Schilde C."/>
            <person name="Helps N.R."/>
            <person name="Tunggal B."/>
            <person name="Rivero F."/>
            <person name="John U."/>
            <person name="Schleicher M."/>
            <person name="Eichinger L."/>
            <person name="Platzer M."/>
            <person name="Noegel A.A."/>
            <person name="Schaap P."/>
            <person name="Gloeckner G."/>
        </authorList>
    </citation>
    <scope>NUCLEOTIDE SEQUENCE [LARGE SCALE GENOMIC DNA]</scope>
    <source>
        <strain evidence="3">SH3</strain>
    </source>
</reference>
<protein>
    <recommendedName>
        <fullName evidence="4">Transmembrane protein</fullName>
    </recommendedName>
</protein>
<organism evidence="2 3">
    <name type="scientific">Cavenderia fasciculata</name>
    <name type="common">Slime mold</name>
    <name type="synonym">Dictyostelium fasciculatum</name>
    <dbReference type="NCBI Taxonomy" id="261658"/>
    <lineage>
        <taxon>Eukaryota</taxon>
        <taxon>Amoebozoa</taxon>
        <taxon>Evosea</taxon>
        <taxon>Eumycetozoa</taxon>
        <taxon>Dictyostelia</taxon>
        <taxon>Acytosteliales</taxon>
        <taxon>Cavenderiaceae</taxon>
        <taxon>Cavenderia</taxon>
    </lineage>
</organism>
<proteinExistence type="predicted"/>